<dbReference type="InterPro" id="IPR036396">
    <property type="entry name" value="Cyt_P450_sf"/>
</dbReference>
<name>A0A5C6SWF5_FUSOC</name>
<sequence>MILERIVPQSFSAAVLWLIGVILTRLIYNKYGHGLNHVPGPWLAGFTDLWRLLVVRGRRAQEVHIELHKKYGPAVRLGPRAVSIADTDALKVIYSPSAGWSKSKFYPVQQALAKGKRLETMFNTDNDRYHARLRRSVSNAYAMSTLVTFEPFVDSTSAEFIRQLKLRFSNQTGNAGICDFGAWLQFYAFDVIGELTFSKRLGEFLKLRVMGNDFPKLLTLQPLTTKPVQIGQIPFLDNLFIKNPIKIWLVKYGFLNSSAPVAEFARKHLVERQHEEASDMPKAPRRDFLNRFKEAHNKDPDFITEQLVLALTVANMFAGSDTTGITLRAVFYYLLKDPPKMESLLKELAAESKAGRFSRDDGLVQWEEVRDLPYLSAVINEALRCHPAVGLTLERIVPSGGVTLGGHFIPGGSIAGCSPWVIHQDAEVYGADAAEFRPERWIDATPEQRKKMNSCLLSFGAGARTCVGKNISLLELYKLAMKANLLFPFQLELVNPDTPWKLHNAWFVRQMGFNVRLKERKTIL</sequence>
<dbReference type="AlphaFoldDB" id="A0A5C6SWF5"/>
<dbReference type="CDD" id="cd11060">
    <property type="entry name" value="CYP57A1-like"/>
    <property type="match status" value="1"/>
</dbReference>
<proteinExistence type="inferred from homology"/>
<dbReference type="InterPro" id="IPR050121">
    <property type="entry name" value="Cytochrome_P450_monoxygenase"/>
</dbReference>
<evidence type="ECO:0000256" key="5">
    <source>
        <dbReference type="ARBA" id="ARBA00023004"/>
    </source>
</evidence>
<dbReference type="GO" id="GO:0016705">
    <property type="term" value="F:oxidoreductase activity, acting on paired donors, with incorporation or reduction of molecular oxygen"/>
    <property type="evidence" value="ECO:0007669"/>
    <property type="project" value="InterPro"/>
</dbReference>
<dbReference type="GO" id="GO:0004497">
    <property type="term" value="F:monooxygenase activity"/>
    <property type="evidence" value="ECO:0007669"/>
    <property type="project" value="UniProtKB-KW"/>
</dbReference>
<gene>
    <name evidence="8" type="ORF">FocTR4_00015744</name>
</gene>
<evidence type="ECO:0000256" key="2">
    <source>
        <dbReference type="ARBA" id="ARBA00010617"/>
    </source>
</evidence>
<dbReference type="InterPro" id="IPR001128">
    <property type="entry name" value="Cyt_P450"/>
</dbReference>
<reference evidence="8 9" key="1">
    <citation type="submission" date="2019-07" db="EMBL/GenBank/DDBJ databases">
        <title>The First High-Quality Draft Genome Sequence of the Causal Agent of the Current Panama Disease Epidemic.</title>
        <authorList>
            <person name="Warmington R.J."/>
            <person name="Kay W."/>
            <person name="Jeffries A."/>
            <person name="Bebber D."/>
            <person name="Moore K."/>
            <person name="Studholme D.J."/>
        </authorList>
    </citation>
    <scope>NUCLEOTIDE SEQUENCE [LARGE SCALE GENOMIC DNA]</scope>
    <source>
        <strain evidence="8 9">TR4</strain>
    </source>
</reference>
<dbReference type="PANTHER" id="PTHR24305:SF232">
    <property type="entry name" value="P450, PUTATIVE (EUROFUNG)-RELATED"/>
    <property type="match status" value="1"/>
</dbReference>
<comment type="similarity">
    <text evidence="2 7">Belongs to the cytochrome P450 family.</text>
</comment>
<keyword evidence="7" id="KW-0560">Oxidoreductase</keyword>
<feature type="binding site" description="axial binding residue" evidence="6">
    <location>
        <position position="466"/>
    </location>
    <ligand>
        <name>heme</name>
        <dbReference type="ChEBI" id="CHEBI:30413"/>
    </ligand>
    <ligandPart>
        <name>Fe</name>
        <dbReference type="ChEBI" id="CHEBI:18248"/>
    </ligandPart>
</feature>
<keyword evidence="3 6" id="KW-0349">Heme</keyword>
<dbReference type="Pfam" id="PF00067">
    <property type="entry name" value="p450"/>
    <property type="match status" value="1"/>
</dbReference>
<evidence type="ECO:0000256" key="4">
    <source>
        <dbReference type="ARBA" id="ARBA00022723"/>
    </source>
</evidence>
<dbReference type="PANTHER" id="PTHR24305">
    <property type="entry name" value="CYTOCHROME P450"/>
    <property type="match status" value="1"/>
</dbReference>
<keyword evidence="5 6" id="KW-0408">Iron</keyword>
<dbReference type="GO" id="GO:0020037">
    <property type="term" value="F:heme binding"/>
    <property type="evidence" value="ECO:0007669"/>
    <property type="project" value="InterPro"/>
</dbReference>
<organism evidence="8 9">
    <name type="scientific">Fusarium oxysporum f. sp. cubense</name>
    <dbReference type="NCBI Taxonomy" id="61366"/>
    <lineage>
        <taxon>Eukaryota</taxon>
        <taxon>Fungi</taxon>
        <taxon>Dikarya</taxon>
        <taxon>Ascomycota</taxon>
        <taxon>Pezizomycotina</taxon>
        <taxon>Sordariomycetes</taxon>
        <taxon>Hypocreomycetidae</taxon>
        <taxon>Hypocreales</taxon>
        <taxon>Nectriaceae</taxon>
        <taxon>Fusarium</taxon>
        <taxon>Fusarium oxysporum species complex</taxon>
    </lineage>
</organism>
<evidence type="ECO:0000256" key="6">
    <source>
        <dbReference type="PIRSR" id="PIRSR602401-1"/>
    </source>
</evidence>
<dbReference type="PROSITE" id="PS00086">
    <property type="entry name" value="CYTOCHROME_P450"/>
    <property type="match status" value="1"/>
</dbReference>
<dbReference type="InterPro" id="IPR002401">
    <property type="entry name" value="Cyt_P450_E_grp-I"/>
</dbReference>
<dbReference type="EMBL" id="VMNF01000008">
    <property type="protein sequence ID" value="TXC02308.1"/>
    <property type="molecule type" value="Genomic_DNA"/>
</dbReference>
<evidence type="ECO:0000313" key="9">
    <source>
        <dbReference type="Proteomes" id="UP000321331"/>
    </source>
</evidence>
<evidence type="ECO:0000256" key="3">
    <source>
        <dbReference type="ARBA" id="ARBA00022617"/>
    </source>
</evidence>
<dbReference type="Proteomes" id="UP000321331">
    <property type="component" value="Unassembled WGS sequence"/>
</dbReference>
<comment type="cofactor">
    <cofactor evidence="1 6">
        <name>heme</name>
        <dbReference type="ChEBI" id="CHEBI:30413"/>
    </cofactor>
</comment>
<dbReference type="PRINTS" id="PR00463">
    <property type="entry name" value="EP450I"/>
</dbReference>
<evidence type="ECO:0000313" key="8">
    <source>
        <dbReference type="EMBL" id="TXC02308.1"/>
    </source>
</evidence>
<dbReference type="SUPFAM" id="SSF48264">
    <property type="entry name" value="Cytochrome P450"/>
    <property type="match status" value="1"/>
</dbReference>
<comment type="caution">
    <text evidence="8">The sequence shown here is derived from an EMBL/GenBank/DDBJ whole genome shotgun (WGS) entry which is preliminary data.</text>
</comment>
<evidence type="ECO:0000256" key="1">
    <source>
        <dbReference type="ARBA" id="ARBA00001971"/>
    </source>
</evidence>
<keyword evidence="4 6" id="KW-0479">Metal-binding</keyword>
<dbReference type="Gene3D" id="1.10.630.10">
    <property type="entry name" value="Cytochrome P450"/>
    <property type="match status" value="1"/>
</dbReference>
<dbReference type="FunFam" id="1.10.630.10:FF:000050">
    <property type="entry name" value="Cytochrome P450 monooxygenase"/>
    <property type="match status" value="1"/>
</dbReference>
<dbReference type="PRINTS" id="PR00385">
    <property type="entry name" value="P450"/>
</dbReference>
<evidence type="ECO:0000256" key="7">
    <source>
        <dbReference type="RuleBase" id="RU000461"/>
    </source>
</evidence>
<accession>A0A5C6SWF5</accession>
<evidence type="ECO:0008006" key="10">
    <source>
        <dbReference type="Google" id="ProtNLM"/>
    </source>
</evidence>
<keyword evidence="7" id="KW-0503">Monooxygenase</keyword>
<protein>
    <recommendedName>
        <fullName evidence="10">Pisatin demethylase</fullName>
    </recommendedName>
</protein>
<dbReference type="GO" id="GO:0005506">
    <property type="term" value="F:iron ion binding"/>
    <property type="evidence" value="ECO:0007669"/>
    <property type="project" value="InterPro"/>
</dbReference>
<dbReference type="InterPro" id="IPR017972">
    <property type="entry name" value="Cyt_P450_CS"/>
</dbReference>